<feature type="region of interest" description="Disordered" evidence="9">
    <location>
        <begin position="240"/>
        <end position="284"/>
    </location>
</feature>
<name>A0AAV2D6C6_9ROSI</name>
<feature type="compositionally biased region" description="Basic and acidic residues" evidence="9">
    <location>
        <begin position="28"/>
        <end position="42"/>
    </location>
</feature>
<dbReference type="Proteomes" id="UP001497516">
    <property type="component" value="Chromosome 2"/>
</dbReference>
<keyword evidence="5 8" id="KW-0233">DNA recombination</keyword>
<keyword evidence="12" id="KW-1185">Reference proteome</keyword>
<comment type="cofactor">
    <cofactor evidence="8">
        <name>a divalent metal cation</name>
        <dbReference type="ChEBI" id="CHEBI:60240"/>
    </cofactor>
</comment>
<evidence type="ECO:0000256" key="5">
    <source>
        <dbReference type="ARBA" id="ARBA00023172"/>
    </source>
</evidence>
<organism evidence="11 12">
    <name type="scientific">Linum trigynum</name>
    <dbReference type="NCBI Taxonomy" id="586398"/>
    <lineage>
        <taxon>Eukaryota</taxon>
        <taxon>Viridiplantae</taxon>
        <taxon>Streptophyta</taxon>
        <taxon>Embryophyta</taxon>
        <taxon>Tracheophyta</taxon>
        <taxon>Spermatophyta</taxon>
        <taxon>Magnoliopsida</taxon>
        <taxon>eudicotyledons</taxon>
        <taxon>Gunneridae</taxon>
        <taxon>Pentapetalae</taxon>
        <taxon>rosids</taxon>
        <taxon>fabids</taxon>
        <taxon>Malpighiales</taxon>
        <taxon>Linaceae</taxon>
        <taxon>Linum</taxon>
    </lineage>
</organism>
<evidence type="ECO:0000313" key="12">
    <source>
        <dbReference type="Proteomes" id="UP001497516"/>
    </source>
</evidence>
<dbReference type="SMART" id="SM00465">
    <property type="entry name" value="GIYc"/>
    <property type="match status" value="1"/>
</dbReference>
<evidence type="ECO:0000256" key="3">
    <source>
        <dbReference type="ARBA" id="ARBA00022763"/>
    </source>
</evidence>
<evidence type="ECO:0000256" key="4">
    <source>
        <dbReference type="ARBA" id="ARBA00022801"/>
    </source>
</evidence>
<protein>
    <recommendedName>
        <fullName evidence="8">Structure-specific endonuclease subunit SLX1 homolog</fullName>
        <ecNumber evidence="8">3.1.-.-</ecNumber>
    </recommendedName>
</protein>
<dbReference type="FunFam" id="3.40.1440.10:FF:000005">
    <property type="entry name" value="Structure-specific endonuclease subunit SLX1 homolog"/>
    <property type="match status" value="1"/>
</dbReference>
<dbReference type="GO" id="GO:0000724">
    <property type="term" value="P:double-strand break repair via homologous recombination"/>
    <property type="evidence" value="ECO:0007669"/>
    <property type="project" value="TreeGrafter"/>
</dbReference>
<evidence type="ECO:0000256" key="8">
    <source>
        <dbReference type="HAMAP-Rule" id="MF_03100"/>
    </source>
</evidence>
<dbReference type="CDD" id="cd10455">
    <property type="entry name" value="GIY-YIG_SLX1"/>
    <property type="match status" value="1"/>
</dbReference>
<reference evidence="11 12" key="1">
    <citation type="submission" date="2024-04" db="EMBL/GenBank/DDBJ databases">
        <authorList>
            <person name="Fracassetti M."/>
        </authorList>
    </citation>
    <scope>NUCLEOTIDE SEQUENCE [LARGE SCALE GENOMIC DNA]</scope>
</reference>
<dbReference type="PANTHER" id="PTHR20208:SF10">
    <property type="entry name" value="STRUCTURE-SPECIFIC ENDONUCLEASE SUBUNIT SLX1"/>
    <property type="match status" value="1"/>
</dbReference>
<dbReference type="PROSITE" id="PS50164">
    <property type="entry name" value="GIY_YIG"/>
    <property type="match status" value="1"/>
</dbReference>
<comment type="similarity">
    <text evidence="8">Belongs to the SLX1 family.</text>
</comment>
<evidence type="ECO:0000256" key="1">
    <source>
        <dbReference type="ARBA" id="ARBA00022722"/>
    </source>
</evidence>
<comment type="function">
    <text evidence="8">Catalytic subunit of a heterodimeric structure-specific endonuclease that resolves DNA secondary structures generated during DNA repair and recombination. Has endonuclease activity towards branched DNA substrates, introducing single-strand cuts in duplex DNA close to junctions with ss-DNA.</text>
</comment>
<keyword evidence="1 8" id="KW-0540">Nuclease</keyword>
<feature type="domain" description="GIY-YIG" evidence="10">
    <location>
        <begin position="52"/>
        <end position="134"/>
    </location>
</feature>
<evidence type="ECO:0000256" key="9">
    <source>
        <dbReference type="SAM" id="MobiDB-lite"/>
    </source>
</evidence>
<accession>A0AAV2D6C6</accession>
<dbReference type="Pfam" id="PF01541">
    <property type="entry name" value="GIY-YIG"/>
    <property type="match status" value="1"/>
</dbReference>
<dbReference type="InterPro" id="IPR027520">
    <property type="entry name" value="Slx1"/>
</dbReference>
<dbReference type="EC" id="3.1.-.-" evidence="8"/>
<dbReference type="InterPro" id="IPR000305">
    <property type="entry name" value="GIY-YIG_endonuc"/>
</dbReference>
<comment type="subcellular location">
    <subcellularLocation>
        <location evidence="8">Nucleus</location>
    </subcellularLocation>
</comment>
<keyword evidence="2 8" id="KW-0255">Endonuclease</keyword>
<sequence length="435" mass="48640">MAKGKSSNSKSKWKRKPKQTEALIPEPHQVEEGEQVDGKGNTEEDDNNGRKRFFACYLLTSLSPRSKNFTYIGFTVNPRRRIRQHNGEIKCGAFRTKGKRPLAMVFCIYGFPTQVSALQFEWAWQHPRESKAVREAALSFKSFSGVANKIKLAYTMLGLPPWQRLNLTVNYFSTKYENCSPSLPSLPLHIKVRVCPMDELPCYTGTFDDGLLDDGEDGGEYDFDDDNVCENVSHLSRIAEESVVEREEDGKEQSSFQGKERLGNGEDDEESDDRSDMSGNGVKNTRDNAVAHLLPVDCAGSIDIGYKENWGWYNEEPNWRHTGCSHDPELDIHMHSFDFDGTPGRRIAPVLGEMADGNVLVVIDDGSDSKLGSLKRKESISRAVAGEDAAPAIRNCGRKMEVIDLLSPSPECAMWTISKRSRFSGAVSPKIIDLT</sequence>
<comment type="subunit">
    <text evidence="8">Forms a heterodimer with a member of the SLX4 family.</text>
</comment>
<evidence type="ECO:0000256" key="2">
    <source>
        <dbReference type="ARBA" id="ARBA00022759"/>
    </source>
</evidence>
<dbReference type="GO" id="GO:0033557">
    <property type="term" value="C:Slx1-Slx4 complex"/>
    <property type="evidence" value="ECO:0007669"/>
    <property type="project" value="UniProtKB-UniRule"/>
</dbReference>
<gene>
    <name evidence="11" type="ORF">LTRI10_LOCUS11607</name>
</gene>
<keyword evidence="7 8" id="KW-0539">Nucleus</keyword>
<keyword evidence="6 8" id="KW-0234">DNA repair</keyword>
<dbReference type="AlphaFoldDB" id="A0AAV2D6C6"/>
<dbReference type="InterPro" id="IPR050381">
    <property type="entry name" value="SLX1_endonuclease"/>
</dbReference>
<comment type="caution">
    <text evidence="8">Lacks conserved residue(s) required for the propagation of feature annotation.</text>
</comment>
<dbReference type="PANTHER" id="PTHR20208">
    <property type="entry name" value="STRUCTURE-SPECIFIC ENDONUCLEASE SUBUNIT SLX1"/>
    <property type="match status" value="1"/>
</dbReference>
<dbReference type="GO" id="GO:0017108">
    <property type="term" value="F:5'-flap endonuclease activity"/>
    <property type="evidence" value="ECO:0007669"/>
    <property type="project" value="InterPro"/>
</dbReference>
<evidence type="ECO:0000256" key="7">
    <source>
        <dbReference type="ARBA" id="ARBA00023242"/>
    </source>
</evidence>
<dbReference type="Gene3D" id="3.40.1440.10">
    <property type="entry name" value="GIY-YIG endonuclease"/>
    <property type="match status" value="1"/>
</dbReference>
<keyword evidence="4 8" id="KW-0378">Hydrolase</keyword>
<feature type="compositionally biased region" description="Low complexity" evidence="9">
    <location>
        <begin position="1"/>
        <end position="10"/>
    </location>
</feature>
<dbReference type="InterPro" id="IPR035901">
    <property type="entry name" value="GIY-YIG_endonuc_sf"/>
</dbReference>
<dbReference type="EMBL" id="OZ034815">
    <property type="protein sequence ID" value="CAL1368511.1"/>
    <property type="molecule type" value="Genomic_DNA"/>
</dbReference>
<feature type="region of interest" description="Disordered" evidence="9">
    <location>
        <begin position="1"/>
        <end position="47"/>
    </location>
</feature>
<evidence type="ECO:0000256" key="6">
    <source>
        <dbReference type="ARBA" id="ARBA00023204"/>
    </source>
</evidence>
<dbReference type="GO" id="GO:0008821">
    <property type="term" value="F:crossover junction DNA endonuclease activity"/>
    <property type="evidence" value="ECO:0007669"/>
    <property type="project" value="TreeGrafter"/>
</dbReference>
<dbReference type="HAMAP" id="MF_03100">
    <property type="entry name" value="Endonuc_su_Slx1"/>
    <property type="match status" value="1"/>
</dbReference>
<feature type="compositionally biased region" description="Basic and acidic residues" evidence="9">
    <location>
        <begin position="240"/>
        <end position="264"/>
    </location>
</feature>
<proteinExistence type="inferred from homology"/>
<evidence type="ECO:0000259" key="10">
    <source>
        <dbReference type="PROSITE" id="PS50164"/>
    </source>
</evidence>
<keyword evidence="3 8" id="KW-0227">DNA damage</keyword>
<evidence type="ECO:0000313" key="11">
    <source>
        <dbReference type="EMBL" id="CAL1368511.1"/>
    </source>
</evidence>